<comment type="similarity">
    <text evidence="2">Belongs to the skp family.</text>
</comment>
<dbReference type="STRING" id="1034943.BN59_01051"/>
<dbReference type="RefSeq" id="WP_043873239.1">
    <property type="nucleotide sequence ID" value="NZ_CCVW01000001.1"/>
</dbReference>
<dbReference type="eggNOG" id="COG2825">
    <property type="taxonomic scope" value="Bacteria"/>
</dbReference>
<gene>
    <name evidence="4" type="primary">skp</name>
    <name evidence="4" type="ORF">BN59_01051</name>
</gene>
<evidence type="ECO:0000256" key="1">
    <source>
        <dbReference type="ARBA" id="ARBA00022729"/>
    </source>
</evidence>
<sequence>MKRVSGILIALALSVFGFNAFADGAKIGVVDLQKIMQTSSQMKTIQQKLEKDFKPRRDKLVAMEEGLKADMEKFKRDSAVMSDTQKKELEKKIVATQQTFEREGQQYQQELSTAHNEAMEELYAKIRKAIAKVAETDKYDIVLQKDAAPFSSDKLDITDSVVKQIA</sequence>
<dbReference type="InterPro" id="IPR005632">
    <property type="entry name" value="Chaperone_Skp"/>
</dbReference>
<dbReference type="SUPFAM" id="SSF111384">
    <property type="entry name" value="OmpH-like"/>
    <property type="match status" value="1"/>
</dbReference>
<dbReference type="OrthoDB" id="5637627at2"/>
<evidence type="ECO:0000313" key="5">
    <source>
        <dbReference type="Proteomes" id="UP000044071"/>
    </source>
</evidence>
<evidence type="ECO:0000256" key="3">
    <source>
        <dbReference type="SAM" id="SignalP"/>
    </source>
</evidence>
<dbReference type="PIRSF" id="PIRSF002094">
    <property type="entry name" value="OMP26_Skp"/>
    <property type="match status" value="1"/>
</dbReference>
<keyword evidence="1 3" id="KW-0732">Signal</keyword>
<organism evidence="4 5">
    <name type="scientific">Legionella massiliensis</name>
    <dbReference type="NCBI Taxonomy" id="1034943"/>
    <lineage>
        <taxon>Bacteria</taxon>
        <taxon>Pseudomonadati</taxon>
        <taxon>Pseudomonadota</taxon>
        <taxon>Gammaproteobacteria</taxon>
        <taxon>Legionellales</taxon>
        <taxon>Legionellaceae</taxon>
        <taxon>Legionella</taxon>
    </lineage>
</organism>
<dbReference type="Proteomes" id="UP000044071">
    <property type="component" value="Unassembled WGS sequence"/>
</dbReference>
<name>A0A078KUQ5_9GAMM</name>
<evidence type="ECO:0000256" key="2">
    <source>
        <dbReference type="PIRNR" id="PIRNR002094"/>
    </source>
</evidence>
<accession>A0A078KUQ5</accession>
<dbReference type="GO" id="GO:0005829">
    <property type="term" value="C:cytosol"/>
    <property type="evidence" value="ECO:0007669"/>
    <property type="project" value="TreeGrafter"/>
</dbReference>
<feature type="chain" id="PRO_5006539808" evidence="3">
    <location>
        <begin position="23"/>
        <end position="166"/>
    </location>
</feature>
<dbReference type="SMART" id="SM00935">
    <property type="entry name" value="OmpH"/>
    <property type="match status" value="1"/>
</dbReference>
<feature type="signal peptide" evidence="3">
    <location>
        <begin position="1"/>
        <end position="22"/>
    </location>
</feature>
<reference evidence="4 5" key="1">
    <citation type="submission" date="2014-06" db="EMBL/GenBank/DDBJ databases">
        <authorList>
            <person name="Urmite Genomes Urmite Genomes"/>
        </authorList>
    </citation>
    <scope>NUCLEOTIDE SEQUENCE [LARGE SCALE GENOMIC DNA]</scope>
</reference>
<dbReference type="GO" id="GO:0051082">
    <property type="term" value="F:unfolded protein binding"/>
    <property type="evidence" value="ECO:0007669"/>
    <property type="project" value="InterPro"/>
</dbReference>
<dbReference type="InterPro" id="IPR024930">
    <property type="entry name" value="Skp_dom_sf"/>
</dbReference>
<dbReference type="Pfam" id="PF03938">
    <property type="entry name" value="OmpH"/>
    <property type="match status" value="1"/>
</dbReference>
<dbReference type="PANTHER" id="PTHR35089:SF1">
    <property type="entry name" value="CHAPERONE PROTEIN SKP"/>
    <property type="match status" value="1"/>
</dbReference>
<evidence type="ECO:0000313" key="4">
    <source>
        <dbReference type="EMBL" id="CDZ76776.1"/>
    </source>
</evidence>
<dbReference type="PANTHER" id="PTHR35089">
    <property type="entry name" value="CHAPERONE PROTEIN SKP"/>
    <property type="match status" value="1"/>
</dbReference>
<proteinExistence type="inferred from homology"/>
<dbReference type="Gene3D" id="3.30.910.20">
    <property type="entry name" value="Skp domain"/>
    <property type="match status" value="1"/>
</dbReference>
<keyword evidence="5" id="KW-1185">Reference proteome</keyword>
<dbReference type="GO" id="GO:0050821">
    <property type="term" value="P:protein stabilization"/>
    <property type="evidence" value="ECO:0007669"/>
    <property type="project" value="TreeGrafter"/>
</dbReference>
<dbReference type="EMBL" id="CCSB01000001">
    <property type="protein sequence ID" value="CDZ76776.1"/>
    <property type="molecule type" value="Genomic_DNA"/>
</dbReference>
<dbReference type="AlphaFoldDB" id="A0A078KUQ5"/>
<protein>
    <submittedName>
        <fullName evidence="4">Cationic 19 kDa outer membrane protein</fullName>
    </submittedName>
</protein>